<dbReference type="GO" id="GO:0009407">
    <property type="term" value="P:toxin catabolic process"/>
    <property type="evidence" value="ECO:0007669"/>
    <property type="project" value="UniProtKB-ARBA"/>
</dbReference>
<dbReference type="GO" id="GO:0004364">
    <property type="term" value="F:glutathione transferase activity"/>
    <property type="evidence" value="ECO:0007669"/>
    <property type="project" value="UniProtKB-EC"/>
</dbReference>
<dbReference type="GO" id="GO:0005737">
    <property type="term" value="C:cytoplasm"/>
    <property type="evidence" value="ECO:0007669"/>
    <property type="project" value="TreeGrafter"/>
</dbReference>
<dbReference type="SUPFAM" id="SSF47616">
    <property type="entry name" value="GST C-terminal domain-like"/>
    <property type="match status" value="1"/>
</dbReference>
<evidence type="ECO:0000256" key="3">
    <source>
        <dbReference type="ARBA" id="ARBA00022679"/>
    </source>
</evidence>
<dbReference type="InterPro" id="IPR004046">
    <property type="entry name" value="GST_C"/>
</dbReference>
<sequence>MECGVPDGIPLIPQDPKKMAIVSVWIEVESQTFNTSAPKLSHELVTNPVFGMNTNERIVEENQEKLGKVLDVYESHLAGSKHLAVEDCGLADLHHLPILSHLFRTKTKALFDSRRHVNAWFADILARPA</sequence>
<dbReference type="OrthoDB" id="422574at2759"/>
<dbReference type="InterPro" id="IPR010987">
    <property type="entry name" value="Glutathione-S-Trfase_C-like"/>
</dbReference>
<dbReference type="PROSITE" id="PS50405">
    <property type="entry name" value="GST_CTER"/>
    <property type="match status" value="1"/>
</dbReference>
<dbReference type="AlphaFoldDB" id="A0A2G9GJD9"/>
<dbReference type="Gene3D" id="1.20.1050.10">
    <property type="match status" value="1"/>
</dbReference>
<dbReference type="Proteomes" id="UP000231279">
    <property type="component" value="Unassembled WGS sequence"/>
</dbReference>
<dbReference type="CDD" id="cd03187">
    <property type="entry name" value="GST_C_Phi"/>
    <property type="match status" value="1"/>
</dbReference>
<comment type="similarity">
    <text evidence="1">Belongs to the GST superfamily. Phi family.</text>
</comment>
<dbReference type="PANTHER" id="PTHR43900:SF47">
    <property type="entry name" value="GLUTATHIONE S-TRANSFERASE F6-RELATED"/>
    <property type="match status" value="1"/>
</dbReference>
<keyword evidence="7" id="KW-1185">Reference proteome</keyword>
<comment type="catalytic activity">
    <reaction evidence="4">
        <text>RX + glutathione = an S-substituted glutathione + a halide anion + H(+)</text>
        <dbReference type="Rhea" id="RHEA:16437"/>
        <dbReference type="ChEBI" id="CHEBI:15378"/>
        <dbReference type="ChEBI" id="CHEBI:16042"/>
        <dbReference type="ChEBI" id="CHEBI:17792"/>
        <dbReference type="ChEBI" id="CHEBI:57925"/>
        <dbReference type="ChEBI" id="CHEBI:90779"/>
        <dbReference type="EC" id="2.5.1.18"/>
    </reaction>
</comment>
<dbReference type="InterPro" id="IPR034347">
    <property type="entry name" value="GST_Phi_C"/>
</dbReference>
<comment type="caution">
    <text evidence="6">The sequence shown here is derived from an EMBL/GenBank/DDBJ whole genome shotgun (WGS) entry which is preliminary data.</text>
</comment>
<dbReference type="GO" id="GO:0043295">
    <property type="term" value="F:glutathione binding"/>
    <property type="evidence" value="ECO:0007669"/>
    <property type="project" value="TreeGrafter"/>
</dbReference>
<dbReference type="STRING" id="429701.A0A2G9GJD9"/>
<dbReference type="Pfam" id="PF00043">
    <property type="entry name" value="GST_C"/>
    <property type="match status" value="1"/>
</dbReference>
<evidence type="ECO:0000256" key="4">
    <source>
        <dbReference type="ARBA" id="ARBA00047960"/>
    </source>
</evidence>
<accession>A0A2G9GJD9</accession>
<proteinExistence type="inferred from homology"/>
<feature type="domain" description="GST C-terminal" evidence="5">
    <location>
        <begin position="15"/>
        <end position="129"/>
    </location>
</feature>
<organism evidence="6 7">
    <name type="scientific">Handroanthus impetiginosus</name>
    <dbReference type="NCBI Taxonomy" id="429701"/>
    <lineage>
        <taxon>Eukaryota</taxon>
        <taxon>Viridiplantae</taxon>
        <taxon>Streptophyta</taxon>
        <taxon>Embryophyta</taxon>
        <taxon>Tracheophyta</taxon>
        <taxon>Spermatophyta</taxon>
        <taxon>Magnoliopsida</taxon>
        <taxon>eudicotyledons</taxon>
        <taxon>Gunneridae</taxon>
        <taxon>Pentapetalae</taxon>
        <taxon>asterids</taxon>
        <taxon>lamiids</taxon>
        <taxon>Lamiales</taxon>
        <taxon>Bignoniaceae</taxon>
        <taxon>Crescentiina</taxon>
        <taxon>Tabebuia alliance</taxon>
        <taxon>Handroanthus</taxon>
    </lineage>
</organism>
<keyword evidence="3 6" id="KW-0808">Transferase</keyword>
<evidence type="ECO:0000313" key="6">
    <source>
        <dbReference type="EMBL" id="PIN05368.1"/>
    </source>
</evidence>
<protein>
    <recommendedName>
        <fullName evidence="2">glutathione transferase</fullName>
        <ecNumber evidence="2">2.5.1.18</ecNumber>
    </recommendedName>
</protein>
<dbReference type="EMBL" id="NKXS01004793">
    <property type="protein sequence ID" value="PIN05368.1"/>
    <property type="molecule type" value="Genomic_DNA"/>
</dbReference>
<dbReference type="FunFam" id="1.20.1050.10:FF:000004">
    <property type="entry name" value="Glutathione S-transferase F2"/>
    <property type="match status" value="1"/>
</dbReference>
<evidence type="ECO:0000256" key="2">
    <source>
        <dbReference type="ARBA" id="ARBA00012452"/>
    </source>
</evidence>
<dbReference type="InterPro" id="IPR036282">
    <property type="entry name" value="Glutathione-S-Trfase_C_sf"/>
</dbReference>
<dbReference type="GO" id="GO:0006749">
    <property type="term" value="P:glutathione metabolic process"/>
    <property type="evidence" value="ECO:0007669"/>
    <property type="project" value="TreeGrafter"/>
</dbReference>
<dbReference type="PANTHER" id="PTHR43900">
    <property type="entry name" value="GLUTATHIONE S-TRANSFERASE RHO"/>
    <property type="match status" value="1"/>
</dbReference>
<evidence type="ECO:0000313" key="7">
    <source>
        <dbReference type="Proteomes" id="UP000231279"/>
    </source>
</evidence>
<evidence type="ECO:0000259" key="5">
    <source>
        <dbReference type="PROSITE" id="PS50405"/>
    </source>
</evidence>
<name>A0A2G9GJD9_9LAMI</name>
<dbReference type="EC" id="2.5.1.18" evidence="2"/>
<gene>
    <name evidence="6" type="ORF">CDL12_22085</name>
</gene>
<evidence type="ECO:0000256" key="1">
    <source>
        <dbReference type="ARBA" id="ARBA00010128"/>
    </source>
</evidence>
<reference evidence="7" key="1">
    <citation type="journal article" date="2018" name="Gigascience">
        <title>Genome assembly of the Pink Ipe (Handroanthus impetiginosus, Bignoniaceae), a highly valued, ecologically keystone Neotropical timber forest tree.</title>
        <authorList>
            <person name="Silva-Junior O.B."/>
            <person name="Grattapaglia D."/>
            <person name="Novaes E."/>
            <person name="Collevatti R.G."/>
        </authorList>
    </citation>
    <scope>NUCLEOTIDE SEQUENCE [LARGE SCALE GENOMIC DNA]</scope>
    <source>
        <strain evidence="7">cv. UFG-1</strain>
    </source>
</reference>